<dbReference type="PROSITE" id="PS50112">
    <property type="entry name" value="PAS"/>
    <property type="match status" value="1"/>
</dbReference>
<dbReference type="InterPro" id="IPR000160">
    <property type="entry name" value="GGDEF_dom"/>
</dbReference>
<dbReference type="NCBIfam" id="TIGR00254">
    <property type="entry name" value="GGDEF"/>
    <property type="match status" value="1"/>
</dbReference>
<feature type="domain" description="EAL" evidence="4">
    <location>
        <begin position="383"/>
        <end position="635"/>
    </location>
</feature>
<evidence type="ECO:0000313" key="6">
    <source>
        <dbReference type="EMBL" id="MYL26690.1"/>
    </source>
</evidence>
<dbReference type="CDD" id="cd01948">
    <property type="entry name" value="EAL"/>
    <property type="match status" value="1"/>
</dbReference>
<dbReference type="Proteomes" id="UP000460751">
    <property type="component" value="Unassembled WGS sequence"/>
</dbReference>
<reference evidence="6 7" key="1">
    <citation type="submission" date="2019-11" db="EMBL/GenBank/DDBJ databases">
        <title>Genome sequences of 17 halophilic strains isolated from different environments.</title>
        <authorList>
            <person name="Furrow R.E."/>
        </authorList>
    </citation>
    <scope>NUCLEOTIDE SEQUENCE [LARGE SCALE GENOMIC DNA]</scope>
    <source>
        <strain evidence="6 7">22507_15_FS</strain>
    </source>
</reference>
<dbReference type="InterPro" id="IPR052155">
    <property type="entry name" value="Biofilm_reg_signaling"/>
</dbReference>
<dbReference type="PROSITE" id="PS50883">
    <property type="entry name" value="EAL"/>
    <property type="match status" value="1"/>
</dbReference>
<evidence type="ECO:0000259" key="4">
    <source>
        <dbReference type="PROSITE" id="PS50883"/>
    </source>
</evidence>
<dbReference type="SMART" id="SM00091">
    <property type="entry name" value="PAS"/>
    <property type="match status" value="1"/>
</dbReference>
<gene>
    <name evidence="6" type="ORF">GLW01_07760</name>
</gene>
<feature type="domain" description="PAC" evidence="3">
    <location>
        <begin position="153"/>
        <end position="205"/>
    </location>
</feature>
<dbReference type="InterPro" id="IPR035919">
    <property type="entry name" value="EAL_sf"/>
</dbReference>
<keyword evidence="1" id="KW-0472">Membrane</keyword>
<dbReference type="InterPro" id="IPR001633">
    <property type="entry name" value="EAL_dom"/>
</dbReference>
<dbReference type="Gene3D" id="3.20.20.450">
    <property type="entry name" value="EAL domain"/>
    <property type="match status" value="1"/>
</dbReference>
<feature type="transmembrane region" description="Helical" evidence="1">
    <location>
        <begin position="49"/>
        <end position="67"/>
    </location>
</feature>
<evidence type="ECO:0000313" key="7">
    <source>
        <dbReference type="Proteomes" id="UP000460751"/>
    </source>
</evidence>
<dbReference type="AlphaFoldDB" id="A0A9X4YEX9"/>
<dbReference type="Pfam" id="PF00990">
    <property type="entry name" value="GGDEF"/>
    <property type="match status" value="1"/>
</dbReference>
<dbReference type="NCBIfam" id="TIGR00229">
    <property type="entry name" value="sensory_box"/>
    <property type="match status" value="1"/>
</dbReference>
<dbReference type="SMART" id="SM00052">
    <property type="entry name" value="EAL"/>
    <property type="match status" value="1"/>
</dbReference>
<keyword evidence="7" id="KW-1185">Reference proteome</keyword>
<dbReference type="InterPro" id="IPR029787">
    <property type="entry name" value="Nucleotide_cyclase"/>
</dbReference>
<dbReference type="Pfam" id="PF00563">
    <property type="entry name" value="EAL"/>
    <property type="match status" value="1"/>
</dbReference>
<dbReference type="OrthoDB" id="9804951at2"/>
<evidence type="ECO:0000259" key="3">
    <source>
        <dbReference type="PROSITE" id="PS50113"/>
    </source>
</evidence>
<dbReference type="PROSITE" id="PS50113">
    <property type="entry name" value="PAC"/>
    <property type="match status" value="1"/>
</dbReference>
<dbReference type="Gene3D" id="3.30.70.270">
    <property type="match status" value="1"/>
</dbReference>
<dbReference type="SUPFAM" id="SSF141868">
    <property type="entry name" value="EAL domain-like"/>
    <property type="match status" value="1"/>
</dbReference>
<evidence type="ECO:0000259" key="2">
    <source>
        <dbReference type="PROSITE" id="PS50112"/>
    </source>
</evidence>
<dbReference type="PANTHER" id="PTHR44757">
    <property type="entry name" value="DIGUANYLATE CYCLASE DGCP"/>
    <property type="match status" value="1"/>
</dbReference>
<dbReference type="Gene3D" id="3.30.450.20">
    <property type="entry name" value="PAS domain"/>
    <property type="match status" value="1"/>
</dbReference>
<dbReference type="InterPro" id="IPR013767">
    <property type="entry name" value="PAS_fold"/>
</dbReference>
<dbReference type="CDD" id="cd00130">
    <property type="entry name" value="PAS"/>
    <property type="match status" value="1"/>
</dbReference>
<dbReference type="Pfam" id="PF00989">
    <property type="entry name" value="PAS"/>
    <property type="match status" value="1"/>
</dbReference>
<dbReference type="InterPro" id="IPR000700">
    <property type="entry name" value="PAS-assoc_C"/>
</dbReference>
<protein>
    <submittedName>
        <fullName evidence="6">EAL domain-containing protein</fullName>
    </submittedName>
</protein>
<dbReference type="SMART" id="SM00267">
    <property type="entry name" value="GGDEF"/>
    <property type="match status" value="1"/>
</dbReference>
<keyword evidence="1" id="KW-0812">Transmembrane</keyword>
<keyword evidence="1" id="KW-1133">Transmembrane helix</keyword>
<dbReference type="PROSITE" id="PS50887">
    <property type="entry name" value="GGDEF"/>
    <property type="match status" value="1"/>
</dbReference>
<dbReference type="EMBL" id="WMEX01000004">
    <property type="protein sequence ID" value="MYL26690.1"/>
    <property type="molecule type" value="Genomic_DNA"/>
</dbReference>
<feature type="transmembrane region" description="Helical" evidence="1">
    <location>
        <begin position="15"/>
        <end position="37"/>
    </location>
</feature>
<sequence>MPTGSCPLSPLRISLIYLTVSVLWVLFSDWVIILLMPEATGETLTLAQTLKGWFFIAGSAVLIGYLIRQLVRDLSQAQSELRLRDAIISKTHNGVIIADEDQTILYVNEAFTRITGFSADYAVGRTPRILSSGFHDSDFYRKLWTELENEGVWQGEIVNRKADGSLFTEWITITRVADSSVDKARYLSILSDISEQKAGQERLRYMAYYDPLTELPNRAFSHEEVRRLLTRSSGTDYRLCLMFVDLDNFKVINESLGHEAGDQLLREVATRLREALGADGFIGRFAGDVFVVCSWVKPVERAGVLARTVLACFDQSFHLEPHRQLSVRASIGIALTHGTETGSDDEISFLFSCADSALNEAKRRGRYTYAFYTQALTEGSTRRLELEQALKEGIDRDELVLFYQPVFDVETGQCVGAEALVRWEHPDRGMISPGTFIPLAEDTGLILPVGCWVMTEVARQVRAWLDQGLDPGRVSFNVSSQQLHNAPFVDLLEETLRSSGVPAGSLEVELTESGLMAEETIGLLNRIRGTGVDIAIDDFGTGYSSLAYLRRFPVEKLKIDRGFVEGVEDSPEARSIVEGVVAMARALGLRTQAEGVETREQLTVLSALGADLYQGFLRGRPVPAPIYERQWLITDTGRSVSDGV</sequence>
<evidence type="ECO:0000259" key="5">
    <source>
        <dbReference type="PROSITE" id="PS50887"/>
    </source>
</evidence>
<feature type="domain" description="GGDEF" evidence="5">
    <location>
        <begin position="237"/>
        <end position="374"/>
    </location>
</feature>
<comment type="caution">
    <text evidence="6">The sequence shown here is derived from an EMBL/GenBank/DDBJ whole genome shotgun (WGS) entry which is preliminary data.</text>
</comment>
<proteinExistence type="predicted"/>
<accession>A0A9X4YEX9</accession>
<dbReference type="SUPFAM" id="SSF55073">
    <property type="entry name" value="Nucleotide cyclase"/>
    <property type="match status" value="1"/>
</dbReference>
<evidence type="ECO:0000256" key="1">
    <source>
        <dbReference type="SAM" id="Phobius"/>
    </source>
</evidence>
<dbReference type="CDD" id="cd01949">
    <property type="entry name" value="GGDEF"/>
    <property type="match status" value="1"/>
</dbReference>
<name>A0A9X4YEX9_9GAMM</name>
<dbReference type="InterPro" id="IPR000014">
    <property type="entry name" value="PAS"/>
</dbReference>
<dbReference type="RefSeq" id="WP_160898706.1">
    <property type="nucleotide sequence ID" value="NZ_WMEX01000004.1"/>
</dbReference>
<organism evidence="6 7">
    <name type="scientific">Vreelandella halophila</name>
    <dbReference type="NCBI Taxonomy" id="86177"/>
    <lineage>
        <taxon>Bacteria</taxon>
        <taxon>Pseudomonadati</taxon>
        <taxon>Pseudomonadota</taxon>
        <taxon>Gammaproteobacteria</taxon>
        <taxon>Oceanospirillales</taxon>
        <taxon>Halomonadaceae</taxon>
        <taxon>Vreelandella</taxon>
    </lineage>
</organism>
<dbReference type="GO" id="GO:0006355">
    <property type="term" value="P:regulation of DNA-templated transcription"/>
    <property type="evidence" value="ECO:0007669"/>
    <property type="project" value="InterPro"/>
</dbReference>
<dbReference type="PANTHER" id="PTHR44757:SF2">
    <property type="entry name" value="BIOFILM ARCHITECTURE MAINTENANCE PROTEIN MBAA"/>
    <property type="match status" value="1"/>
</dbReference>
<dbReference type="InterPro" id="IPR043128">
    <property type="entry name" value="Rev_trsase/Diguanyl_cyclase"/>
</dbReference>
<dbReference type="SUPFAM" id="SSF55785">
    <property type="entry name" value="PYP-like sensor domain (PAS domain)"/>
    <property type="match status" value="1"/>
</dbReference>
<dbReference type="InterPro" id="IPR035965">
    <property type="entry name" value="PAS-like_dom_sf"/>
</dbReference>
<feature type="domain" description="PAS" evidence="2">
    <location>
        <begin position="79"/>
        <end position="138"/>
    </location>
</feature>